<evidence type="ECO:0000313" key="3">
    <source>
        <dbReference type="EMBL" id="KDO87333.1"/>
    </source>
</evidence>
<dbReference type="Pfam" id="PF16916">
    <property type="entry name" value="ZT_dimer"/>
    <property type="match status" value="1"/>
</dbReference>
<gene>
    <name evidence="3" type="ORF">CISIN_1g030287mg</name>
</gene>
<dbReference type="EMBL" id="KK784873">
    <property type="protein sequence ID" value="KDO87333.1"/>
    <property type="molecule type" value="Genomic_DNA"/>
</dbReference>
<dbReference type="InterPro" id="IPR050291">
    <property type="entry name" value="CDF_Transporter"/>
</dbReference>
<dbReference type="FunFam" id="3.30.70.1350:FF:000008">
    <property type="entry name" value="Metal tolerance protein C1"/>
    <property type="match status" value="1"/>
</dbReference>
<organism evidence="3 4">
    <name type="scientific">Citrus sinensis</name>
    <name type="common">Sweet orange</name>
    <name type="synonym">Citrus aurantium var. sinensis</name>
    <dbReference type="NCBI Taxonomy" id="2711"/>
    <lineage>
        <taxon>Eukaryota</taxon>
        <taxon>Viridiplantae</taxon>
        <taxon>Streptophyta</taxon>
        <taxon>Embryophyta</taxon>
        <taxon>Tracheophyta</taxon>
        <taxon>Spermatophyta</taxon>
        <taxon>Magnoliopsida</taxon>
        <taxon>eudicotyledons</taxon>
        <taxon>Gunneridae</taxon>
        <taxon>Pentapetalae</taxon>
        <taxon>rosids</taxon>
        <taxon>malvids</taxon>
        <taxon>Sapindales</taxon>
        <taxon>Rutaceae</taxon>
        <taxon>Aurantioideae</taxon>
        <taxon>Citrus</taxon>
    </lineage>
</organism>
<evidence type="ECO:0000313" key="4">
    <source>
        <dbReference type="Proteomes" id="UP000027120"/>
    </source>
</evidence>
<sequence>MSLSLQGCHRLRGRRAGSSLYLDVHIVVDPFSSVSAAHGVGENVRHQIHKSHPEVSEVFIHIDPAYFQFSPSTMDQLGLEGCKAHSSNICVDDLDIDAVVYNTLSTKFPEKMGVERITHHLLHGKILLEVEVSMSPDTSIR</sequence>
<reference evidence="3 4" key="1">
    <citation type="submission" date="2014-04" db="EMBL/GenBank/DDBJ databases">
        <authorList>
            <consortium name="International Citrus Genome Consortium"/>
            <person name="Gmitter F."/>
            <person name="Chen C."/>
            <person name="Farmerie W."/>
            <person name="Harkins T."/>
            <person name="Desany B."/>
            <person name="Mohiuddin M."/>
            <person name="Kodira C."/>
            <person name="Borodovsky M."/>
            <person name="Lomsadze A."/>
            <person name="Burns P."/>
            <person name="Jenkins J."/>
            <person name="Prochnik S."/>
            <person name="Shu S."/>
            <person name="Chapman J."/>
            <person name="Pitluck S."/>
            <person name="Schmutz J."/>
            <person name="Rokhsar D."/>
        </authorList>
    </citation>
    <scope>NUCLEOTIDE SEQUENCE</scope>
</reference>
<dbReference type="SMR" id="A0A067H5P3"/>
<dbReference type="InterPro" id="IPR027470">
    <property type="entry name" value="Cation_efflux_CTD"/>
</dbReference>
<keyword evidence="1" id="KW-0813">Transport</keyword>
<feature type="domain" description="Cation efflux protein cytoplasmic" evidence="2">
    <location>
        <begin position="6"/>
        <end position="64"/>
    </location>
</feature>
<evidence type="ECO:0000256" key="1">
    <source>
        <dbReference type="ARBA" id="ARBA00022448"/>
    </source>
</evidence>
<proteinExistence type="predicted"/>
<dbReference type="PANTHER" id="PTHR43840">
    <property type="entry name" value="MITOCHONDRIAL METAL TRANSPORTER 1-RELATED"/>
    <property type="match status" value="1"/>
</dbReference>
<dbReference type="Gene3D" id="3.30.70.1350">
    <property type="entry name" value="Cation efflux protein, cytoplasmic domain"/>
    <property type="match status" value="1"/>
</dbReference>
<dbReference type="AlphaFoldDB" id="A0A067H5P3"/>
<protein>
    <recommendedName>
        <fullName evidence="2">Cation efflux protein cytoplasmic domain-containing protein</fullName>
    </recommendedName>
</protein>
<dbReference type="Proteomes" id="UP000027120">
    <property type="component" value="Unassembled WGS sequence"/>
</dbReference>
<name>A0A067H5P3_CITSI</name>
<evidence type="ECO:0000259" key="2">
    <source>
        <dbReference type="Pfam" id="PF16916"/>
    </source>
</evidence>
<dbReference type="InterPro" id="IPR036837">
    <property type="entry name" value="Cation_efflux_CTD_sf"/>
</dbReference>
<keyword evidence="4" id="KW-1185">Reference proteome</keyword>
<dbReference type="SUPFAM" id="SSF160240">
    <property type="entry name" value="Cation efflux protein cytoplasmic domain-like"/>
    <property type="match status" value="1"/>
</dbReference>
<dbReference type="PANTHER" id="PTHR43840:SF15">
    <property type="entry name" value="MITOCHONDRIAL METAL TRANSPORTER 1-RELATED"/>
    <property type="match status" value="1"/>
</dbReference>
<accession>A0A067H5P3</accession>